<reference evidence="1 2" key="1">
    <citation type="submission" date="2016-10" db="EMBL/GenBank/DDBJ databases">
        <authorList>
            <person name="de Groot N.N."/>
        </authorList>
    </citation>
    <scope>NUCLEOTIDE SEQUENCE [LARGE SCALE GENOMIC DNA]</scope>
    <source>
        <strain evidence="1 2">DSM 23142</strain>
    </source>
</reference>
<sequence length="161" mass="17480">MDETTRIRLLDEVRAERAHLTFSALDRSDARRIGEAVAAMSEREQLPVTIAVHLGEQRVFHAAFDGTTAANDGWVRRKRNTVLEHEVSSFEVALTTRLAGRNPDWLDPAEFAVASGAVPLLVGGLLVGTVALSGLVDAEASDHIAVMRGIGEYRAAHELIN</sequence>
<name>A0A1G7XAU1_9MICO</name>
<dbReference type="InterPro" id="IPR005624">
    <property type="entry name" value="PduO/GlcC-like"/>
</dbReference>
<gene>
    <name evidence="1" type="ORF">SAMN04489810_1346</name>
</gene>
<dbReference type="PANTHER" id="PTHR28255">
    <property type="match status" value="1"/>
</dbReference>
<evidence type="ECO:0000313" key="2">
    <source>
        <dbReference type="Proteomes" id="UP000199009"/>
    </source>
</evidence>
<dbReference type="Gene3D" id="3.30.450.150">
    <property type="entry name" value="Haem-degrading domain"/>
    <property type="match status" value="1"/>
</dbReference>
<organism evidence="1 2">
    <name type="scientific">Microbacterium pygmaeum</name>
    <dbReference type="NCBI Taxonomy" id="370764"/>
    <lineage>
        <taxon>Bacteria</taxon>
        <taxon>Bacillati</taxon>
        <taxon>Actinomycetota</taxon>
        <taxon>Actinomycetes</taxon>
        <taxon>Micrococcales</taxon>
        <taxon>Microbacteriaceae</taxon>
        <taxon>Microbacterium</taxon>
    </lineage>
</organism>
<accession>A0A1G7XAU1</accession>
<dbReference type="PANTHER" id="PTHR28255:SF1">
    <property type="entry name" value="UPF0303 PROTEIN YBR137W"/>
    <property type="match status" value="1"/>
</dbReference>
<dbReference type="RefSeq" id="WP_091487944.1">
    <property type="nucleotide sequence ID" value="NZ_LT629692.1"/>
</dbReference>
<dbReference type="Pfam" id="PF03928">
    <property type="entry name" value="HbpS-like"/>
    <property type="match status" value="1"/>
</dbReference>
<dbReference type="InterPro" id="IPR038084">
    <property type="entry name" value="PduO/GlcC-like_sf"/>
</dbReference>
<dbReference type="EMBL" id="LT629692">
    <property type="protein sequence ID" value="SDG80680.1"/>
    <property type="molecule type" value="Genomic_DNA"/>
</dbReference>
<proteinExistence type="predicted"/>
<evidence type="ECO:0000313" key="1">
    <source>
        <dbReference type="EMBL" id="SDG80680.1"/>
    </source>
</evidence>
<keyword evidence="2" id="KW-1185">Reference proteome</keyword>
<dbReference type="Proteomes" id="UP000199009">
    <property type="component" value="Chromosome I"/>
</dbReference>
<dbReference type="AlphaFoldDB" id="A0A1G7XAU1"/>
<dbReference type="OrthoDB" id="9815315at2"/>
<protein>
    <submittedName>
        <fullName evidence="1">Uncharacterized protein, UPF0303 family</fullName>
    </submittedName>
</protein>
<dbReference type="SUPFAM" id="SSF143744">
    <property type="entry name" value="GlcG-like"/>
    <property type="match status" value="1"/>
</dbReference>
<dbReference type="STRING" id="370764.SAMN04489810_1346"/>
<dbReference type="InterPro" id="IPR010371">
    <property type="entry name" value="YBR137W-like"/>
</dbReference>